<dbReference type="EMBL" id="FLUM01000001">
    <property type="protein sequence ID" value="SBV98556.1"/>
    <property type="molecule type" value="Genomic_DNA"/>
</dbReference>
<dbReference type="RefSeq" id="WP_296940868.1">
    <property type="nucleotide sequence ID" value="NZ_LT599032.1"/>
</dbReference>
<dbReference type="Pfam" id="PF14559">
    <property type="entry name" value="TPR_19"/>
    <property type="match status" value="1"/>
</dbReference>
<feature type="repeat" description="TPR" evidence="3">
    <location>
        <begin position="366"/>
        <end position="399"/>
    </location>
</feature>
<dbReference type="InterPro" id="IPR011990">
    <property type="entry name" value="TPR-like_helical_dom_sf"/>
</dbReference>
<dbReference type="InterPro" id="IPR050498">
    <property type="entry name" value="Ycf3"/>
</dbReference>
<sequence length="471" mass="54427">MPDKDISSLVKRYQQAHESGKNPYFDADEFSDLAEYFDSIEELDTAREIINAGLAIHPGNTPLLIKKAKLAVYDGEYELALELLDSSSEYDFDLYLLKIECYLQLEQYQDAFALSEELLEKEEDEPLDNMLAELGFLHVEADCFKEAVLYLQESLKYNPENIEVLSDLAYAHEMLGDFEAAIDATNKILDIEPYTYEAWVSLGKLYSLKEQFEKAIDAFDFALTINDADSNVLKLKAHCLSLVDRVGEAIEIFNDLLLSDPDDTSIHFLLAECYESLEMYDEALACLQKYEDIEGETTELLSKRAYLYLGKGDYQKTLAIVETGLKDNPYSLDLNMVAGEVEFLREEYKEAELYYLSIYSQNKENFQLLDRLAMVYIKEEDYQQAAFYTEKLLELDPTNLAVKQRLALLYFELGDEVEFNIILDQFTDKELLSLFELIYTPQSSAYFDRDMLLAYLNKAREARTLFKNLKY</sequence>
<feature type="repeat" description="TPR" evidence="3">
    <location>
        <begin position="196"/>
        <end position="229"/>
    </location>
</feature>
<dbReference type="PROSITE" id="PS50005">
    <property type="entry name" value="TPR"/>
    <property type="match status" value="4"/>
</dbReference>
<dbReference type="PANTHER" id="PTHR44858:SF1">
    <property type="entry name" value="UDP-N-ACETYLGLUCOSAMINE--PEPTIDE N-ACETYLGLUCOSAMINYLTRANSFERASE SPINDLY-RELATED"/>
    <property type="match status" value="1"/>
</dbReference>
<gene>
    <name evidence="4" type="ORF">KL86DYS1_12204</name>
</gene>
<protein>
    <recommendedName>
        <fullName evidence="5">Tetratricopeptide repeat protein</fullName>
    </recommendedName>
</protein>
<dbReference type="SUPFAM" id="SSF48452">
    <property type="entry name" value="TPR-like"/>
    <property type="match status" value="3"/>
</dbReference>
<accession>A0A212JGH6</accession>
<dbReference type="SMART" id="SM00028">
    <property type="entry name" value="TPR"/>
    <property type="match status" value="10"/>
</dbReference>
<feature type="repeat" description="TPR" evidence="3">
    <location>
        <begin position="162"/>
        <end position="195"/>
    </location>
</feature>
<evidence type="ECO:0000256" key="1">
    <source>
        <dbReference type="ARBA" id="ARBA00022737"/>
    </source>
</evidence>
<dbReference type="InterPro" id="IPR013105">
    <property type="entry name" value="TPR_2"/>
</dbReference>
<evidence type="ECO:0000256" key="2">
    <source>
        <dbReference type="ARBA" id="ARBA00022803"/>
    </source>
</evidence>
<dbReference type="Pfam" id="PF13432">
    <property type="entry name" value="TPR_16"/>
    <property type="match status" value="1"/>
</dbReference>
<dbReference type="InterPro" id="IPR019734">
    <property type="entry name" value="TPR_rpt"/>
</dbReference>
<dbReference type="Pfam" id="PF07719">
    <property type="entry name" value="TPR_2"/>
    <property type="match status" value="1"/>
</dbReference>
<organism evidence="4">
    <name type="scientific">uncultured Dysgonomonas sp</name>
    <dbReference type="NCBI Taxonomy" id="206096"/>
    <lineage>
        <taxon>Bacteria</taxon>
        <taxon>Pseudomonadati</taxon>
        <taxon>Bacteroidota</taxon>
        <taxon>Bacteroidia</taxon>
        <taxon>Bacteroidales</taxon>
        <taxon>Dysgonomonadaceae</taxon>
        <taxon>Dysgonomonas</taxon>
        <taxon>environmental samples</taxon>
    </lineage>
</organism>
<name>A0A212JGH6_9BACT</name>
<reference evidence="4" key="1">
    <citation type="submission" date="2016-04" db="EMBL/GenBank/DDBJ databases">
        <authorList>
            <person name="Evans L.H."/>
            <person name="Alamgir A."/>
            <person name="Owens N."/>
            <person name="Weber N.D."/>
            <person name="Virtaneva K."/>
            <person name="Barbian K."/>
            <person name="Babar A."/>
            <person name="Rosenke K."/>
        </authorList>
    </citation>
    <scope>NUCLEOTIDE SEQUENCE</scope>
    <source>
        <strain evidence="4">86-1</strain>
    </source>
</reference>
<dbReference type="PANTHER" id="PTHR44858">
    <property type="entry name" value="TETRATRICOPEPTIDE REPEAT PROTEIN 6"/>
    <property type="match status" value="1"/>
</dbReference>
<evidence type="ECO:0008006" key="5">
    <source>
        <dbReference type="Google" id="ProtNLM"/>
    </source>
</evidence>
<evidence type="ECO:0000313" key="4">
    <source>
        <dbReference type="EMBL" id="SBV98556.1"/>
    </source>
</evidence>
<keyword evidence="1" id="KW-0677">Repeat</keyword>
<dbReference type="Gene3D" id="1.25.40.10">
    <property type="entry name" value="Tetratricopeptide repeat domain"/>
    <property type="match status" value="2"/>
</dbReference>
<keyword evidence="2 3" id="KW-0802">TPR repeat</keyword>
<feature type="repeat" description="TPR" evidence="3">
    <location>
        <begin position="128"/>
        <end position="161"/>
    </location>
</feature>
<dbReference type="Pfam" id="PF12895">
    <property type="entry name" value="ANAPC3"/>
    <property type="match status" value="1"/>
</dbReference>
<proteinExistence type="predicted"/>
<evidence type="ECO:0000256" key="3">
    <source>
        <dbReference type="PROSITE-ProRule" id="PRU00339"/>
    </source>
</evidence>
<dbReference type="AlphaFoldDB" id="A0A212JGH6"/>